<dbReference type="Gene3D" id="3.40.630.30">
    <property type="match status" value="1"/>
</dbReference>
<dbReference type="STRING" id="1423792.FD09_GL000398"/>
<dbReference type="EMBL" id="AZEC01000001">
    <property type="protein sequence ID" value="KRL14739.1"/>
    <property type="molecule type" value="Genomic_DNA"/>
</dbReference>
<organism evidence="2 3">
    <name type="scientific">Schleiferilactobacillus perolens DSM 12744</name>
    <dbReference type="NCBI Taxonomy" id="1423792"/>
    <lineage>
        <taxon>Bacteria</taxon>
        <taxon>Bacillati</taxon>
        <taxon>Bacillota</taxon>
        <taxon>Bacilli</taxon>
        <taxon>Lactobacillales</taxon>
        <taxon>Lactobacillaceae</taxon>
        <taxon>Schleiferilactobacillus</taxon>
    </lineage>
</organism>
<dbReference type="InterPro" id="IPR016181">
    <property type="entry name" value="Acyl_CoA_acyltransferase"/>
</dbReference>
<dbReference type="Pfam" id="PF13302">
    <property type="entry name" value="Acetyltransf_3"/>
    <property type="match status" value="1"/>
</dbReference>
<evidence type="ECO:0000259" key="1">
    <source>
        <dbReference type="PROSITE" id="PS51186"/>
    </source>
</evidence>
<keyword evidence="3" id="KW-1185">Reference proteome</keyword>
<dbReference type="GO" id="GO:0016747">
    <property type="term" value="F:acyltransferase activity, transferring groups other than amino-acyl groups"/>
    <property type="evidence" value="ECO:0007669"/>
    <property type="project" value="InterPro"/>
</dbReference>
<protein>
    <recommendedName>
        <fullName evidence="1">N-acetyltransferase domain-containing protein</fullName>
    </recommendedName>
</protein>
<dbReference type="PATRIC" id="fig|1423792.3.peg.400"/>
<feature type="domain" description="N-acetyltransferase" evidence="1">
    <location>
        <begin position="7"/>
        <end position="167"/>
    </location>
</feature>
<evidence type="ECO:0000313" key="3">
    <source>
        <dbReference type="Proteomes" id="UP000051330"/>
    </source>
</evidence>
<dbReference type="AlphaFoldDB" id="A0A0R1NCR7"/>
<comment type="caution">
    <text evidence="2">The sequence shown here is derived from an EMBL/GenBank/DDBJ whole genome shotgun (WGS) entry which is preliminary data.</text>
</comment>
<evidence type="ECO:0000313" key="2">
    <source>
        <dbReference type="EMBL" id="KRL14739.1"/>
    </source>
</evidence>
<dbReference type="InterPro" id="IPR051531">
    <property type="entry name" value="N-acetyltransferase"/>
</dbReference>
<dbReference type="PROSITE" id="PS51186">
    <property type="entry name" value="GNAT"/>
    <property type="match status" value="1"/>
</dbReference>
<dbReference type="OrthoDB" id="9798081at2"/>
<proteinExistence type="predicted"/>
<dbReference type="InterPro" id="IPR000182">
    <property type="entry name" value="GNAT_dom"/>
</dbReference>
<dbReference type="PANTHER" id="PTHR43792">
    <property type="entry name" value="GNAT FAMILY, PUTATIVE (AFU_ORTHOLOGUE AFUA_3G00765)-RELATED-RELATED"/>
    <property type="match status" value="1"/>
</dbReference>
<dbReference type="SUPFAM" id="SSF55729">
    <property type="entry name" value="Acyl-CoA N-acyltransferases (Nat)"/>
    <property type="match status" value="1"/>
</dbReference>
<dbReference type="RefSeq" id="WP_057817704.1">
    <property type="nucleotide sequence ID" value="NZ_AZEC01000001.1"/>
</dbReference>
<reference evidence="2 3" key="1">
    <citation type="journal article" date="2015" name="Genome Announc.">
        <title>Expanding the biotechnology potential of lactobacilli through comparative genomics of 213 strains and associated genera.</title>
        <authorList>
            <person name="Sun Z."/>
            <person name="Harris H.M."/>
            <person name="McCann A."/>
            <person name="Guo C."/>
            <person name="Argimon S."/>
            <person name="Zhang W."/>
            <person name="Yang X."/>
            <person name="Jeffery I.B."/>
            <person name="Cooney J.C."/>
            <person name="Kagawa T.F."/>
            <person name="Liu W."/>
            <person name="Song Y."/>
            <person name="Salvetti E."/>
            <person name="Wrobel A."/>
            <person name="Rasinkangas P."/>
            <person name="Parkhill J."/>
            <person name="Rea M.C."/>
            <person name="O'Sullivan O."/>
            <person name="Ritari J."/>
            <person name="Douillard F.P."/>
            <person name="Paul Ross R."/>
            <person name="Yang R."/>
            <person name="Briner A.E."/>
            <person name="Felis G.E."/>
            <person name="de Vos W.M."/>
            <person name="Barrangou R."/>
            <person name="Klaenhammer T.R."/>
            <person name="Caufield P.W."/>
            <person name="Cui Y."/>
            <person name="Zhang H."/>
            <person name="O'Toole P.W."/>
        </authorList>
    </citation>
    <scope>NUCLEOTIDE SEQUENCE [LARGE SCALE GENOMIC DNA]</scope>
    <source>
        <strain evidence="2 3">DSM 12744</strain>
    </source>
</reference>
<gene>
    <name evidence="2" type="ORF">FD09_GL000398</name>
</gene>
<dbReference type="PANTHER" id="PTHR43792:SF1">
    <property type="entry name" value="N-ACETYLTRANSFERASE DOMAIN-CONTAINING PROTEIN"/>
    <property type="match status" value="1"/>
</dbReference>
<dbReference type="Proteomes" id="UP000051330">
    <property type="component" value="Unassembled WGS sequence"/>
</dbReference>
<name>A0A0R1NCR7_9LACO</name>
<sequence>MLTTPRLTIRPFRHEPQDLSALFAILSDQTVNHYLPWWPVASLTETEKFFQTRIAPPAESEWLAVCFKTDNRPIGYITLSNGTARDLGYGLLPDYWGRGIITEAAKAVVASPAVQKLAFITATHDVQNLGSGRVMQKLGMHYQYSYDEKWQPKNRLTTFRLYQLNLADKNAPVYREYWEKYPTHFVETI</sequence>
<accession>A0A0R1NCR7</accession>